<dbReference type="InterPro" id="IPR044651">
    <property type="entry name" value="OTSB-like"/>
</dbReference>
<dbReference type="GO" id="GO:0005992">
    <property type="term" value="P:trehalose biosynthetic process"/>
    <property type="evidence" value="ECO:0007669"/>
    <property type="project" value="UniProtKB-UniPathway"/>
</dbReference>
<dbReference type="GO" id="GO:0046872">
    <property type="term" value="F:metal ion binding"/>
    <property type="evidence" value="ECO:0007669"/>
    <property type="project" value="UniProtKB-KW"/>
</dbReference>
<evidence type="ECO:0000313" key="5">
    <source>
        <dbReference type="EMBL" id="ACM18668.1"/>
    </source>
</evidence>
<dbReference type="GO" id="GO:0004805">
    <property type="term" value="F:trehalose-phosphatase activity"/>
    <property type="evidence" value="ECO:0007669"/>
    <property type="project" value="UniProtKB-EC"/>
</dbReference>
<evidence type="ECO:0000256" key="2">
    <source>
        <dbReference type="ARBA" id="ARBA00008770"/>
    </source>
</evidence>
<dbReference type="Proteomes" id="UP000007721">
    <property type="component" value="Chromosome"/>
</dbReference>
<dbReference type="STRING" id="316067.Geob_0297"/>
<proteinExistence type="inferred from homology"/>
<dbReference type="AlphaFoldDB" id="B9M9B0"/>
<sequence>MAGRGSGFVDQTSHQSLPSALANLQEILQLGRGRQLVIFLDYDGTIAPITPTPDSALITPEMHRAMLRLAAKCTVGVISGRDLPDVRQRVNIDSIVYAGSHGFEIGGPKGLHVEQPIGIQCLPTLDLTHQEISRQLAEVKGAIVERKRFVITVHYRLVAEQEVTLVEAAVDQAIHRHPQLRKTAGKKMFELLPNTDWNKGKAILSLLDILEMNGPEVLPIYLGDDTTDEDAFRALQGTGLGIFVGEEAVESAAGYGLRDWEEVREFLLELTPFCRV</sequence>
<dbReference type="eggNOG" id="COG1877">
    <property type="taxonomic scope" value="Bacteria"/>
</dbReference>
<dbReference type="UniPathway" id="UPA00299"/>
<reference evidence="5 6" key="1">
    <citation type="submission" date="2009-01" db="EMBL/GenBank/DDBJ databases">
        <title>Complete sequence of Geobacter sp. FRC-32.</title>
        <authorList>
            <consortium name="US DOE Joint Genome Institute"/>
            <person name="Lucas S."/>
            <person name="Copeland A."/>
            <person name="Lapidus A."/>
            <person name="Glavina del Rio T."/>
            <person name="Dalin E."/>
            <person name="Tice H."/>
            <person name="Bruce D."/>
            <person name="Goodwin L."/>
            <person name="Pitluck S."/>
            <person name="Saunders E."/>
            <person name="Brettin T."/>
            <person name="Detter J.C."/>
            <person name="Han C."/>
            <person name="Larimer F."/>
            <person name="Land M."/>
            <person name="Hauser L."/>
            <person name="Kyrpides N."/>
            <person name="Ovchinnikova G."/>
            <person name="Kostka J."/>
            <person name="Richardson P."/>
        </authorList>
    </citation>
    <scope>NUCLEOTIDE SEQUENCE [LARGE SCALE GENOMIC DNA]</scope>
    <source>
        <strain evidence="6">DSM 22248 / JCM 15807 / FRC-32</strain>
    </source>
</reference>
<comment type="function">
    <text evidence="4">Removes the phosphate from trehalose 6-phosphate to produce free trehalose.</text>
</comment>
<dbReference type="InterPro" id="IPR036412">
    <property type="entry name" value="HAD-like_sf"/>
</dbReference>
<gene>
    <name evidence="5" type="primary">otsB</name>
    <name evidence="5" type="ordered locus">Geob_0297</name>
</gene>
<protein>
    <recommendedName>
        <fullName evidence="4">Trehalose 6-phosphate phosphatase</fullName>
        <ecNumber evidence="4">3.1.3.12</ecNumber>
    </recommendedName>
</protein>
<comment type="cofactor">
    <cofactor evidence="4">
        <name>Mg(2+)</name>
        <dbReference type="ChEBI" id="CHEBI:18420"/>
    </cofactor>
</comment>
<dbReference type="RefSeq" id="WP_012645397.1">
    <property type="nucleotide sequence ID" value="NC_011979.1"/>
</dbReference>
<comment type="pathway">
    <text evidence="1 4">Glycan biosynthesis; trehalose biosynthesis.</text>
</comment>
<dbReference type="EMBL" id="CP001390">
    <property type="protein sequence ID" value="ACM18668.1"/>
    <property type="molecule type" value="Genomic_DNA"/>
</dbReference>
<comment type="similarity">
    <text evidence="2 4">Belongs to the trehalose phosphatase family.</text>
</comment>
<evidence type="ECO:0000256" key="4">
    <source>
        <dbReference type="RuleBase" id="RU361117"/>
    </source>
</evidence>
<keyword evidence="6" id="KW-1185">Reference proteome</keyword>
<dbReference type="OrthoDB" id="414934at2"/>
<dbReference type="EC" id="3.1.3.12" evidence="4"/>
<dbReference type="PANTHER" id="PTHR43768:SF3">
    <property type="entry name" value="TREHALOSE 6-PHOSPHATE PHOSPHATASE"/>
    <property type="match status" value="1"/>
</dbReference>
<dbReference type="Gene3D" id="3.40.50.1000">
    <property type="entry name" value="HAD superfamily/HAD-like"/>
    <property type="match status" value="1"/>
</dbReference>
<keyword evidence="3 4" id="KW-0378">Hydrolase</keyword>
<keyword evidence="4" id="KW-0460">Magnesium</keyword>
<evidence type="ECO:0000256" key="3">
    <source>
        <dbReference type="ARBA" id="ARBA00022801"/>
    </source>
</evidence>
<dbReference type="KEGG" id="geo:Geob_0297"/>
<dbReference type="InterPro" id="IPR003337">
    <property type="entry name" value="Trehalose_PPase"/>
</dbReference>
<organism evidence="5 6">
    <name type="scientific">Geotalea daltonii (strain DSM 22248 / JCM 15807 / FRC-32)</name>
    <name type="common">Geobacter daltonii</name>
    <dbReference type="NCBI Taxonomy" id="316067"/>
    <lineage>
        <taxon>Bacteria</taxon>
        <taxon>Pseudomonadati</taxon>
        <taxon>Thermodesulfobacteriota</taxon>
        <taxon>Desulfuromonadia</taxon>
        <taxon>Geobacterales</taxon>
        <taxon>Geobacteraceae</taxon>
        <taxon>Geotalea</taxon>
    </lineage>
</organism>
<dbReference type="Pfam" id="PF02358">
    <property type="entry name" value="Trehalose_PPase"/>
    <property type="match status" value="1"/>
</dbReference>
<dbReference type="InterPro" id="IPR006379">
    <property type="entry name" value="HAD-SF_hydro_IIB"/>
</dbReference>
<dbReference type="InterPro" id="IPR023214">
    <property type="entry name" value="HAD_sf"/>
</dbReference>
<dbReference type="HOGENOM" id="CLU_037265_4_1_7"/>
<keyword evidence="4" id="KW-0479">Metal-binding</keyword>
<dbReference type="SUPFAM" id="SSF56784">
    <property type="entry name" value="HAD-like"/>
    <property type="match status" value="1"/>
</dbReference>
<dbReference type="PANTHER" id="PTHR43768">
    <property type="entry name" value="TREHALOSE 6-PHOSPHATE PHOSPHATASE"/>
    <property type="match status" value="1"/>
</dbReference>
<dbReference type="NCBIfam" id="TIGR00685">
    <property type="entry name" value="T6PP"/>
    <property type="match status" value="1"/>
</dbReference>
<name>B9M9B0_GEODF</name>
<accession>B9M9B0</accession>
<comment type="catalytic activity">
    <reaction evidence="4">
        <text>alpha,alpha-trehalose 6-phosphate + H2O = alpha,alpha-trehalose + phosphate</text>
        <dbReference type="Rhea" id="RHEA:23420"/>
        <dbReference type="ChEBI" id="CHEBI:15377"/>
        <dbReference type="ChEBI" id="CHEBI:16551"/>
        <dbReference type="ChEBI" id="CHEBI:43474"/>
        <dbReference type="ChEBI" id="CHEBI:58429"/>
        <dbReference type="EC" id="3.1.3.12"/>
    </reaction>
</comment>
<evidence type="ECO:0000313" key="6">
    <source>
        <dbReference type="Proteomes" id="UP000007721"/>
    </source>
</evidence>
<evidence type="ECO:0000256" key="1">
    <source>
        <dbReference type="ARBA" id="ARBA00005199"/>
    </source>
</evidence>
<dbReference type="Gene3D" id="3.30.70.1020">
    <property type="entry name" value="Trehalose-6-phosphate phosphatase related protein, domain 2"/>
    <property type="match status" value="1"/>
</dbReference>
<dbReference type="NCBIfam" id="TIGR01484">
    <property type="entry name" value="HAD-SF-IIB"/>
    <property type="match status" value="1"/>
</dbReference>